<dbReference type="AlphaFoldDB" id="A0A6J4N6L3"/>
<organism evidence="2">
    <name type="scientific">uncultured Gemmatimonadota bacterium</name>
    <dbReference type="NCBI Taxonomy" id="203437"/>
    <lineage>
        <taxon>Bacteria</taxon>
        <taxon>Pseudomonadati</taxon>
        <taxon>Gemmatimonadota</taxon>
        <taxon>environmental samples</taxon>
    </lineage>
</organism>
<evidence type="ECO:0000256" key="1">
    <source>
        <dbReference type="SAM" id="MobiDB-lite"/>
    </source>
</evidence>
<feature type="compositionally biased region" description="Basic residues" evidence="1">
    <location>
        <begin position="141"/>
        <end position="153"/>
    </location>
</feature>
<proteinExistence type="predicted"/>
<feature type="non-terminal residue" evidence="2">
    <location>
        <position position="325"/>
    </location>
</feature>
<feature type="region of interest" description="Disordered" evidence="1">
    <location>
        <begin position="1"/>
        <end position="325"/>
    </location>
</feature>
<feature type="compositionally biased region" description="Basic and acidic residues" evidence="1">
    <location>
        <begin position="121"/>
        <end position="140"/>
    </location>
</feature>
<feature type="compositionally biased region" description="Basic residues" evidence="1">
    <location>
        <begin position="282"/>
        <end position="293"/>
    </location>
</feature>
<feature type="compositionally biased region" description="Low complexity" evidence="1">
    <location>
        <begin position="66"/>
        <end position="81"/>
    </location>
</feature>
<feature type="compositionally biased region" description="Low complexity" evidence="1">
    <location>
        <begin position="185"/>
        <end position="208"/>
    </location>
</feature>
<evidence type="ECO:0000313" key="2">
    <source>
        <dbReference type="EMBL" id="CAA9377580.1"/>
    </source>
</evidence>
<gene>
    <name evidence="2" type="ORF">AVDCRST_MAG89-5127</name>
</gene>
<feature type="compositionally biased region" description="Basic residues" evidence="1">
    <location>
        <begin position="316"/>
        <end position="325"/>
    </location>
</feature>
<protein>
    <submittedName>
        <fullName evidence="2">Uncharacterized protein</fullName>
    </submittedName>
</protein>
<accession>A0A6J4N6L3</accession>
<reference evidence="2" key="1">
    <citation type="submission" date="2020-02" db="EMBL/GenBank/DDBJ databases">
        <authorList>
            <person name="Meier V. D."/>
        </authorList>
    </citation>
    <scope>NUCLEOTIDE SEQUENCE</scope>
    <source>
        <strain evidence="2">AVDCRST_MAG89</strain>
    </source>
</reference>
<feature type="non-terminal residue" evidence="2">
    <location>
        <position position="1"/>
    </location>
</feature>
<name>A0A6J4N6L3_9BACT</name>
<sequence length="325" mass="34206">GRPARSPSGRSRHRAAPARGAGARGVPHRGAAPAAAGGRHGGAGARQRHQRRQRRGGDGGQGRGAGAQRARAAQPGRGQVAVPDQRFARAAHAPDGHRHLRRNPARRAAGGDLRPSARRHRVDDRVVSAAAGDDRGDPHLRALHRHHHRHPPGRVRAPGDGGRGAADERVAAGPQEPAVQRGASRGLAPRLGRPRQGGARAAQPAGQRHQVHPRGRVGEGAGPGGARAARVAADRGGRQRDRHRARAPRADLPRVRAGGFVARPHPPWHRAGPFHRPALRGAARRAHLGGKRAGRGEPLLLHPSLHRGASGGGRNASRRRGRARV</sequence>
<dbReference type="EMBL" id="CADCTV010001076">
    <property type="protein sequence ID" value="CAA9377580.1"/>
    <property type="molecule type" value="Genomic_DNA"/>
</dbReference>
<feature type="compositionally biased region" description="Low complexity" evidence="1">
    <location>
        <begin position="17"/>
        <end position="37"/>
    </location>
</feature>